<dbReference type="EMBL" id="ATBP01000830">
    <property type="protein sequence ID" value="ETR68796.1"/>
    <property type="molecule type" value="Genomic_DNA"/>
</dbReference>
<reference evidence="5" key="1">
    <citation type="submission" date="2012-11" db="EMBL/GenBank/DDBJ databases">
        <authorList>
            <person name="Lucero-Rivera Y.E."/>
            <person name="Tovar-Ramirez D."/>
        </authorList>
    </citation>
    <scope>NUCLEOTIDE SEQUENCE [LARGE SCALE GENOMIC DNA]</scope>
    <source>
        <strain evidence="5">Araruama</strain>
    </source>
</reference>
<dbReference type="Gene3D" id="3.40.50.2300">
    <property type="match status" value="1"/>
</dbReference>
<dbReference type="SUPFAM" id="SSF101215">
    <property type="entry name" value="KaiA/RbsU domain"/>
    <property type="match status" value="1"/>
</dbReference>
<evidence type="ECO:0000259" key="3">
    <source>
        <dbReference type="PROSITE" id="PS50110"/>
    </source>
</evidence>
<dbReference type="Pfam" id="PF00072">
    <property type="entry name" value="Response_reg"/>
    <property type="match status" value="1"/>
</dbReference>
<gene>
    <name evidence="4" type="ORF">OMM_10162</name>
</gene>
<dbReference type="Proteomes" id="UP000189670">
    <property type="component" value="Unassembled WGS sequence"/>
</dbReference>
<proteinExistence type="predicted"/>
<protein>
    <recommendedName>
        <fullName evidence="3">Response regulatory domain-containing protein</fullName>
    </recommendedName>
</protein>
<sequence>MPEMDGFELASLMKANEKTKDIPIICVSAFHTDEKDIAMGFEIGAMDYLNKPINSKLLQSKVALYVNLYKKTESIKRQLYTDDKIKIANKATAFKANDSLIQALIPEYKKLLIKYIVAVRLKKITPSDHVKVLAKQIADSQLKAKQIINLHVQVLEEITKPLFPSEANAFSLDARLVLLELMGTICDLRL</sequence>
<keyword evidence="1" id="KW-0597">Phosphoprotein</keyword>
<dbReference type="PROSITE" id="PS50110">
    <property type="entry name" value="RESPONSE_REGULATORY"/>
    <property type="match status" value="1"/>
</dbReference>
<organism evidence="4 5">
    <name type="scientific">Candidatus Magnetoglobus multicellularis str. Araruama</name>
    <dbReference type="NCBI Taxonomy" id="890399"/>
    <lineage>
        <taxon>Bacteria</taxon>
        <taxon>Pseudomonadati</taxon>
        <taxon>Thermodesulfobacteriota</taxon>
        <taxon>Desulfobacteria</taxon>
        <taxon>Desulfobacterales</taxon>
        <taxon>Desulfobacteraceae</taxon>
        <taxon>Candidatus Magnetoglobus</taxon>
    </lineage>
</organism>
<dbReference type="InterPro" id="IPR001789">
    <property type="entry name" value="Sig_transdc_resp-reg_receiver"/>
</dbReference>
<accession>A0A1V1P209</accession>
<dbReference type="InterPro" id="IPR017944">
    <property type="entry name" value="KaiA/RbsU_helical_domain_sf"/>
</dbReference>
<comment type="caution">
    <text evidence="2">Lacks conserved residue(s) required for the propagation of feature annotation.</text>
</comment>
<dbReference type="InterPro" id="IPR050595">
    <property type="entry name" value="Bact_response_regulator"/>
</dbReference>
<dbReference type="Gene3D" id="1.10.1240.30">
    <property type="entry name" value="KaiA/RbsU domain"/>
    <property type="match status" value="1"/>
</dbReference>
<feature type="domain" description="Response regulatory" evidence="3">
    <location>
        <begin position="1"/>
        <end position="66"/>
    </location>
</feature>
<dbReference type="PANTHER" id="PTHR44591">
    <property type="entry name" value="STRESS RESPONSE REGULATOR PROTEIN 1"/>
    <property type="match status" value="1"/>
</dbReference>
<evidence type="ECO:0000313" key="5">
    <source>
        <dbReference type="Proteomes" id="UP000189670"/>
    </source>
</evidence>
<dbReference type="PANTHER" id="PTHR44591:SF3">
    <property type="entry name" value="RESPONSE REGULATORY DOMAIN-CONTAINING PROTEIN"/>
    <property type="match status" value="1"/>
</dbReference>
<evidence type="ECO:0000313" key="4">
    <source>
        <dbReference type="EMBL" id="ETR68796.1"/>
    </source>
</evidence>
<dbReference type="SUPFAM" id="SSF52172">
    <property type="entry name" value="CheY-like"/>
    <property type="match status" value="1"/>
</dbReference>
<dbReference type="InterPro" id="IPR011006">
    <property type="entry name" value="CheY-like_superfamily"/>
</dbReference>
<name>A0A1V1P209_9BACT</name>
<dbReference type="AlphaFoldDB" id="A0A1V1P209"/>
<dbReference type="GO" id="GO:0000160">
    <property type="term" value="P:phosphorelay signal transduction system"/>
    <property type="evidence" value="ECO:0007669"/>
    <property type="project" value="InterPro"/>
</dbReference>
<evidence type="ECO:0000256" key="1">
    <source>
        <dbReference type="ARBA" id="ARBA00022553"/>
    </source>
</evidence>
<comment type="caution">
    <text evidence="4">The sequence shown here is derived from an EMBL/GenBank/DDBJ whole genome shotgun (WGS) entry which is preliminary data.</text>
</comment>
<evidence type="ECO:0000256" key="2">
    <source>
        <dbReference type="PROSITE-ProRule" id="PRU00169"/>
    </source>
</evidence>